<reference evidence="1 2" key="1">
    <citation type="journal article" date="2016" name="Nat. Commun.">
        <title>Thousands of microbial genomes shed light on interconnected biogeochemical processes in an aquifer system.</title>
        <authorList>
            <person name="Anantharaman K."/>
            <person name="Brown C.T."/>
            <person name="Hug L.A."/>
            <person name="Sharon I."/>
            <person name="Castelle C.J."/>
            <person name="Probst A.J."/>
            <person name="Thomas B.C."/>
            <person name="Singh A."/>
            <person name="Wilkins M.J."/>
            <person name="Karaoz U."/>
            <person name="Brodie E.L."/>
            <person name="Williams K.H."/>
            <person name="Hubbard S.S."/>
            <person name="Banfield J.F."/>
        </authorList>
    </citation>
    <scope>NUCLEOTIDE SEQUENCE [LARGE SCALE GENOMIC DNA]</scope>
</reference>
<dbReference type="EMBL" id="MFGJ01000006">
    <property type="protein sequence ID" value="OGF32324.1"/>
    <property type="molecule type" value="Genomic_DNA"/>
</dbReference>
<accession>A0A1F5T038</accession>
<proteinExistence type="predicted"/>
<evidence type="ECO:0000313" key="1">
    <source>
        <dbReference type="EMBL" id="OGF32324.1"/>
    </source>
</evidence>
<organism evidence="1 2">
    <name type="scientific">Candidatus Falkowbacteria bacterium RIFOXYC2_FULL_36_12</name>
    <dbReference type="NCBI Taxonomy" id="1798002"/>
    <lineage>
        <taxon>Bacteria</taxon>
        <taxon>Candidatus Falkowiibacteriota</taxon>
    </lineage>
</organism>
<sequence>MRIKSNELQNLLQKHEIKSLDQITRLPPQTIFLIIIFGTTSTNIPGDERSQTNPDHDDPENIEIHSDNHVFMFLSQSDWKDVTRMIFEEDVKRTDIIAIESAGLLVPRKDIIMKDI</sequence>
<name>A0A1F5T038_9BACT</name>
<protein>
    <submittedName>
        <fullName evidence="1">Uncharacterized protein</fullName>
    </submittedName>
</protein>
<comment type="caution">
    <text evidence="1">The sequence shown here is derived from an EMBL/GenBank/DDBJ whole genome shotgun (WGS) entry which is preliminary data.</text>
</comment>
<dbReference type="STRING" id="1798002.A2478_03310"/>
<dbReference type="AlphaFoldDB" id="A0A1F5T038"/>
<evidence type="ECO:0000313" key="2">
    <source>
        <dbReference type="Proteomes" id="UP000179001"/>
    </source>
</evidence>
<dbReference type="Proteomes" id="UP000179001">
    <property type="component" value="Unassembled WGS sequence"/>
</dbReference>
<gene>
    <name evidence="1" type="ORF">A2478_03310</name>
</gene>